<dbReference type="GO" id="GO:0006508">
    <property type="term" value="P:proteolysis"/>
    <property type="evidence" value="ECO:0007669"/>
    <property type="project" value="UniProtKB-KW"/>
</dbReference>
<evidence type="ECO:0000256" key="3">
    <source>
        <dbReference type="ARBA" id="ARBA00022807"/>
    </source>
</evidence>
<dbReference type="SUPFAM" id="SSF63817">
    <property type="entry name" value="Sortase"/>
    <property type="match status" value="1"/>
</dbReference>
<dbReference type="Proteomes" id="UP000478636">
    <property type="component" value="Unassembled WGS sequence"/>
</dbReference>
<dbReference type="Gene3D" id="2.40.260.10">
    <property type="entry name" value="Sortase"/>
    <property type="match status" value="1"/>
</dbReference>
<keyword evidence="5" id="KW-0812">Transmembrane</keyword>
<feature type="active site" description="Acyl-thioester intermediate" evidence="4">
    <location>
        <position position="254"/>
    </location>
</feature>
<evidence type="ECO:0000313" key="6">
    <source>
        <dbReference type="EMBL" id="MWN21368.1"/>
    </source>
</evidence>
<accession>A0A6L7AB83</accession>
<reference evidence="6 7" key="1">
    <citation type="submission" date="2019-12" db="EMBL/GenBank/DDBJ databases">
        <title>Complete genome sequence of Leuconostoc lactis strain AVN1 provides insights into metabolic potential.</title>
        <authorList>
            <person name="Besrour N."/>
            <person name="Najjari A."/>
            <person name="Fhoula I."/>
            <person name="Jaballah S."/>
            <person name="Klibi N."/>
            <person name="Ouzari H.I."/>
        </authorList>
    </citation>
    <scope>NUCLEOTIDE SEQUENCE [LARGE SCALE GENOMIC DNA]</scope>
    <source>
        <strain evidence="6 7">AVN1</strain>
    </source>
</reference>
<sequence length="317" mass="35425">MIQGLLNILNWHPLYLAGLTFGLVMLLVFGLAYLRHRPKKQYLRWFYQALMMASLVTSITLGLDYLYQNNVGQLKDHTLNTLQKQRQKAQARQAKNDTTSRDQIAKMVMRQAQKGLEKQGFVAIPSRFILLPIYNDAYSNKGLDAGANYANRSAVDPLGTQKPIMGQGNYGLAGHNFNDGQSGFSALQESNNHDWPYIQNGQLKGSNWLNGEPVILANASGLFVYDITGQTTVNKNDIAVLNPTQAPTLTIISCLFPSTQYRIITHAALKTHYTWQKAPQDLVDLFNLRTQRTNAHVDWWNPGTEEGVNGDAGGTKK</sequence>
<dbReference type="InterPro" id="IPR042007">
    <property type="entry name" value="Sortase_A"/>
</dbReference>
<evidence type="ECO:0000256" key="2">
    <source>
        <dbReference type="ARBA" id="ARBA00022801"/>
    </source>
</evidence>
<evidence type="ECO:0000256" key="4">
    <source>
        <dbReference type="PIRSR" id="PIRSR605754-1"/>
    </source>
</evidence>
<dbReference type="AlphaFoldDB" id="A0A6L7AB83"/>
<keyword evidence="5" id="KW-1133">Transmembrane helix</keyword>
<dbReference type="CDD" id="cd06165">
    <property type="entry name" value="Sortase_A"/>
    <property type="match status" value="1"/>
</dbReference>
<dbReference type="EMBL" id="WSZI01000013">
    <property type="protein sequence ID" value="MWN21368.1"/>
    <property type="molecule type" value="Genomic_DNA"/>
</dbReference>
<gene>
    <name evidence="6" type="ORF">GQS40_06740</name>
</gene>
<keyword evidence="1" id="KW-0645">Protease</keyword>
<keyword evidence="2" id="KW-0378">Hydrolase</keyword>
<feature type="active site" description="Proton donor/acceptor" evidence="4">
    <location>
        <position position="175"/>
    </location>
</feature>
<feature type="transmembrane region" description="Helical" evidence="5">
    <location>
        <begin position="46"/>
        <end position="67"/>
    </location>
</feature>
<proteinExistence type="predicted"/>
<name>A0A6L7AB83_LEULA</name>
<dbReference type="InterPro" id="IPR023365">
    <property type="entry name" value="Sortase_dom-sf"/>
</dbReference>
<organism evidence="6 7">
    <name type="scientific">Leuconostoc lactis</name>
    <dbReference type="NCBI Taxonomy" id="1246"/>
    <lineage>
        <taxon>Bacteria</taxon>
        <taxon>Bacillati</taxon>
        <taxon>Bacillota</taxon>
        <taxon>Bacilli</taxon>
        <taxon>Lactobacillales</taxon>
        <taxon>Lactobacillaceae</taxon>
        <taxon>Leuconostoc</taxon>
    </lineage>
</organism>
<dbReference type="InterPro" id="IPR005754">
    <property type="entry name" value="Sortase"/>
</dbReference>
<dbReference type="RefSeq" id="WP_252968303.1">
    <property type="nucleotide sequence ID" value="NZ_JBKWFG010000001.1"/>
</dbReference>
<keyword evidence="3" id="KW-0788">Thiol protease</keyword>
<comment type="caution">
    <text evidence="6">The sequence shown here is derived from an EMBL/GenBank/DDBJ whole genome shotgun (WGS) entry which is preliminary data.</text>
</comment>
<evidence type="ECO:0000256" key="5">
    <source>
        <dbReference type="SAM" id="Phobius"/>
    </source>
</evidence>
<dbReference type="GO" id="GO:0008234">
    <property type="term" value="F:cysteine-type peptidase activity"/>
    <property type="evidence" value="ECO:0007669"/>
    <property type="project" value="UniProtKB-KW"/>
</dbReference>
<dbReference type="Pfam" id="PF04203">
    <property type="entry name" value="Sortase"/>
    <property type="match status" value="1"/>
</dbReference>
<protein>
    <submittedName>
        <fullName evidence="6">Sortase</fullName>
    </submittedName>
</protein>
<feature type="transmembrane region" description="Helical" evidence="5">
    <location>
        <begin position="14"/>
        <end position="34"/>
    </location>
</feature>
<evidence type="ECO:0000256" key="1">
    <source>
        <dbReference type="ARBA" id="ARBA00022670"/>
    </source>
</evidence>
<evidence type="ECO:0000313" key="7">
    <source>
        <dbReference type="Proteomes" id="UP000478636"/>
    </source>
</evidence>
<keyword evidence="5" id="KW-0472">Membrane</keyword>